<proteinExistence type="predicted"/>
<evidence type="ECO:0000313" key="17">
    <source>
        <dbReference type="EMBL" id="WMC12059.1"/>
    </source>
</evidence>
<keyword evidence="4 14" id="KW-0997">Cell inner membrane</keyword>
<evidence type="ECO:0000256" key="11">
    <source>
        <dbReference type="ARBA" id="ARBA00022989"/>
    </source>
</evidence>
<comment type="subcellular location">
    <subcellularLocation>
        <location evidence="2">Cell inner membrane</location>
        <topology evidence="2">Multi-pass membrane protein</topology>
    </subcellularLocation>
</comment>
<dbReference type="PANTHER" id="PTHR45436">
    <property type="entry name" value="SENSOR HISTIDINE KINASE YKOH"/>
    <property type="match status" value="1"/>
</dbReference>
<dbReference type="InterPro" id="IPR036097">
    <property type="entry name" value="HisK_dim/P_sf"/>
</dbReference>
<dbReference type="PROSITE" id="PS50885">
    <property type="entry name" value="HAMP"/>
    <property type="match status" value="1"/>
</dbReference>
<feature type="transmembrane region" description="Helical" evidence="14">
    <location>
        <begin position="12"/>
        <end position="31"/>
    </location>
</feature>
<keyword evidence="3 14" id="KW-1003">Cell membrane</keyword>
<dbReference type="NCBIfam" id="TIGR01386">
    <property type="entry name" value="cztS_silS_copS"/>
    <property type="match status" value="1"/>
</dbReference>
<evidence type="ECO:0000256" key="5">
    <source>
        <dbReference type="ARBA" id="ARBA00022553"/>
    </source>
</evidence>
<evidence type="ECO:0000256" key="13">
    <source>
        <dbReference type="ARBA" id="ARBA00023136"/>
    </source>
</evidence>
<dbReference type="CDD" id="cd06225">
    <property type="entry name" value="HAMP"/>
    <property type="match status" value="1"/>
</dbReference>
<gene>
    <name evidence="17" type="ORF">PU634_06770</name>
</gene>
<keyword evidence="10 14" id="KW-0067">ATP-binding</keyword>
<comment type="catalytic activity">
    <reaction evidence="1 14">
        <text>ATP + protein L-histidine = ADP + protein N-phospho-L-histidine.</text>
        <dbReference type="EC" id="2.7.13.3"/>
    </reaction>
</comment>
<dbReference type="PROSITE" id="PS50109">
    <property type="entry name" value="HIS_KIN"/>
    <property type="match status" value="1"/>
</dbReference>
<evidence type="ECO:0000256" key="7">
    <source>
        <dbReference type="ARBA" id="ARBA00022692"/>
    </source>
</evidence>
<dbReference type="InterPro" id="IPR004358">
    <property type="entry name" value="Sig_transdc_His_kin-like_C"/>
</dbReference>
<dbReference type="InterPro" id="IPR036890">
    <property type="entry name" value="HATPase_C_sf"/>
</dbReference>
<keyword evidence="9 14" id="KW-0418">Kinase</keyword>
<evidence type="ECO:0000313" key="18">
    <source>
        <dbReference type="Proteomes" id="UP001223802"/>
    </source>
</evidence>
<dbReference type="InterPro" id="IPR003660">
    <property type="entry name" value="HAMP_dom"/>
</dbReference>
<keyword evidence="7 14" id="KW-0812">Transmembrane</keyword>
<dbReference type="Gene3D" id="1.10.287.130">
    <property type="match status" value="1"/>
</dbReference>
<dbReference type="InterPro" id="IPR003661">
    <property type="entry name" value="HisK_dim/P_dom"/>
</dbReference>
<reference evidence="17 18" key="1">
    <citation type="submission" date="2023-02" db="EMBL/GenBank/DDBJ databases">
        <title>Complete genome sequence of a novel bacterium Oceanimonas sp. NTOU-MSR1 isolated from marine coast sediment.</title>
        <authorList>
            <person name="Yang H.-T."/>
            <person name="Chen Y.-L."/>
            <person name="Ho Y.-N."/>
        </authorList>
    </citation>
    <scope>NUCLEOTIDE SEQUENCE [LARGE SCALE GENOMIC DNA]</scope>
    <source>
        <strain evidence="17 18">NTOU-MSR1</strain>
    </source>
</reference>
<feature type="transmembrane region" description="Helical" evidence="14">
    <location>
        <begin position="166"/>
        <end position="188"/>
    </location>
</feature>
<evidence type="ECO:0000256" key="12">
    <source>
        <dbReference type="ARBA" id="ARBA00023012"/>
    </source>
</evidence>
<dbReference type="InterPro" id="IPR006290">
    <property type="entry name" value="CztS_silS_copS"/>
</dbReference>
<evidence type="ECO:0000256" key="9">
    <source>
        <dbReference type="ARBA" id="ARBA00022777"/>
    </source>
</evidence>
<dbReference type="CDD" id="cd00075">
    <property type="entry name" value="HATPase"/>
    <property type="match status" value="1"/>
</dbReference>
<evidence type="ECO:0000256" key="8">
    <source>
        <dbReference type="ARBA" id="ARBA00022741"/>
    </source>
</evidence>
<dbReference type="AlphaFoldDB" id="A0AA50KQW9"/>
<dbReference type="EC" id="2.7.13.3" evidence="14"/>
<dbReference type="SUPFAM" id="SSF47384">
    <property type="entry name" value="Homodimeric domain of signal transducing histidine kinase"/>
    <property type="match status" value="1"/>
</dbReference>
<dbReference type="Pfam" id="PF00672">
    <property type="entry name" value="HAMP"/>
    <property type="match status" value="1"/>
</dbReference>
<keyword evidence="11 14" id="KW-1133">Transmembrane helix</keyword>
<evidence type="ECO:0000256" key="3">
    <source>
        <dbReference type="ARBA" id="ARBA00022475"/>
    </source>
</evidence>
<dbReference type="PANTHER" id="PTHR45436:SF15">
    <property type="entry name" value="SENSOR HISTIDINE KINASE CUSS"/>
    <property type="match status" value="1"/>
</dbReference>
<dbReference type="CDD" id="cd00082">
    <property type="entry name" value="HisKA"/>
    <property type="match status" value="1"/>
</dbReference>
<organism evidence="17 18">
    <name type="scientific">Oceanimonas pelagia</name>
    <dbReference type="NCBI Taxonomy" id="3028314"/>
    <lineage>
        <taxon>Bacteria</taxon>
        <taxon>Pseudomonadati</taxon>
        <taxon>Pseudomonadota</taxon>
        <taxon>Gammaproteobacteria</taxon>
        <taxon>Aeromonadales</taxon>
        <taxon>Aeromonadaceae</taxon>
        <taxon>Oceanimonas</taxon>
    </lineage>
</organism>
<dbReference type="SMART" id="SM00388">
    <property type="entry name" value="HisKA"/>
    <property type="match status" value="1"/>
</dbReference>
<dbReference type="InterPro" id="IPR048590">
    <property type="entry name" value="CusS-like_sensor"/>
</dbReference>
<evidence type="ECO:0000256" key="4">
    <source>
        <dbReference type="ARBA" id="ARBA00022519"/>
    </source>
</evidence>
<accession>A0AA50KQW9</accession>
<dbReference type="InterPro" id="IPR003594">
    <property type="entry name" value="HATPase_dom"/>
</dbReference>
<dbReference type="InterPro" id="IPR005467">
    <property type="entry name" value="His_kinase_dom"/>
</dbReference>
<evidence type="ECO:0000256" key="2">
    <source>
        <dbReference type="ARBA" id="ARBA00004429"/>
    </source>
</evidence>
<dbReference type="Proteomes" id="UP001223802">
    <property type="component" value="Chromosome"/>
</dbReference>
<feature type="domain" description="Histidine kinase" evidence="15">
    <location>
        <begin position="251"/>
        <end position="464"/>
    </location>
</feature>
<dbReference type="InterPro" id="IPR050428">
    <property type="entry name" value="TCS_sensor_his_kinase"/>
</dbReference>
<dbReference type="GO" id="GO:0000155">
    <property type="term" value="F:phosphorelay sensor kinase activity"/>
    <property type="evidence" value="ECO:0007669"/>
    <property type="project" value="InterPro"/>
</dbReference>
<comment type="function">
    <text evidence="14">Member of a two-component regulatory system.</text>
</comment>
<dbReference type="Pfam" id="PF02518">
    <property type="entry name" value="HATPase_c"/>
    <property type="match status" value="1"/>
</dbReference>
<dbReference type="GO" id="GO:0005524">
    <property type="term" value="F:ATP binding"/>
    <property type="evidence" value="ECO:0007669"/>
    <property type="project" value="UniProtKB-KW"/>
</dbReference>
<dbReference type="Pfam" id="PF00512">
    <property type="entry name" value="HisKA"/>
    <property type="match status" value="1"/>
</dbReference>
<name>A0AA50KQW9_9GAMM</name>
<evidence type="ECO:0000256" key="6">
    <source>
        <dbReference type="ARBA" id="ARBA00022679"/>
    </source>
</evidence>
<keyword evidence="18" id="KW-1185">Reference proteome</keyword>
<dbReference type="GO" id="GO:0005886">
    <property type="term" value="C:plasma membrane"/>
    <property type="evidence" value="ECO:0007669"/>
    <property type="project" value="UniProtKB-SubCell"/>
</dbReference>
<keyword evidence="6 14" id="KW-0808">Transferase</keyword>
<dbReference type="EMBL" id="CP118224">
    <property type="protein sequence ID" value="WMC12059.1"/>
    <property type="molecule type" value="Genomic_DNA"/>
</dbReference>
<dbReference type="Pfam" id="PF21085">
    <property type="entry name" value="CusS"/>
    <property type="match status" value="1"/>
</dbReference>
<evidence type="ECO:0000259" key="16">
    <source>
        <dbReference type="PROSITE" id="PS50885"/>
    </source>
</evidence>
<dbReference type="SMART" id="SM00304">
    <property type="entry name" value="HAMP"/>
    <property type="match status" value="1"/>
</dbReference>
<evidence type="ECO:0000256" key="14">
    <source>
        <dbReference type="RuleBase" id="RU364088"/>
    </source>
</evidence>
<evidence type="ECO:0000256" key="1">
    <source>
        <dbReference type="ARBA" id="ARBA00000085"/>
    </source>
</evidence>
<dbReference type="Gene3D" id="3.30.565.10">
    <property type="entry name" value="Histidine kinase-like ATPase, C-terminal domain"/>
    <property type="match status" value="1"/>
</dbReference>
<dbReference type="PRINTS" id="PR00344">
    <property type="entry name" value="BCTRLSENSOR"/>
</dbReference>
<dbReference type="KEGG" id="ope:PU634_06770"/>
<sequence length="479" mass="52927">MGSYLSLTARLSMLFSLTMLAIWGLVSLVLMQSLEQHFARQDEDDLQGKMVLVKNLLTAGLKDDDFGWPELASRLQHALSGYGDHFLQIQGAQGALLVDTRLTPTPLPAFARADTAPLTESWTVDGTHYRSITERVALPPLAGSPSFVRVRVVLNTRYHQHFIDDIHIALLWLTGGIALISILLGWFASRAGLKPLRSLARISSRISASQLDHRLPLSEAPAELHAPIQAFNNMLDRLEDSFRRLTDFSADIAHELRTPVNSLMMQTQVALSQPRDAADYREALYANLSAAERLGRMINEMLFLAKSDQGRLALQRTPLELADELDELIEFFEPLASEQQVRLHREGRGVVQGDRAMLQRAFSNLLSNAIRYTPAQGEVRISLEDNPQEVTVAVANPGPPIPPAQWSRLFDRFYRADSARQPATDGTGLGLAIAHAIVTGHGGTLSVHSDERETCFTARFPRAGLSLCRDGAAAPAHRQ</sequence>
<evidence type="ECO:0000259" key="15">
    <source>
        <dbReference type="PROSITE" id="PS50109"/>
    </source>
</evidence>
<dbReference type="FunFam" id="3.30.565.10:FF:000006">
    <property type="entry name" value="Sensor histidine kinase WalK"/>
    <property type="match status" value="1"/>
</dbReference>
<keyword evidence="13 14" id="KW-0472">Membrane</keyword>
<dbReference type="RefSeq" id="WP_306763296.1">
    <property type="nucleotide sequence ID" value="NZ_CP118224.1"/>
</dbReference>
<feature type="domain" description="HAMP" evidence="16">
    <location>
        <begin position="190"/>
        <end position="243"/>
    </location>
</feature>
<dbReference type="SUPFAM" id="SSF55874">
    <property type="entry name" value="ATPase domain of HSP90 chaperone/DNA topoisomerase II/histidine kinase"/>
    <property type="match status" value="1"/>
</dbReference>
<dbReference type="SUPFAM" id="SSF158472">
    <property type="entry name" value="HAMP domain-like"/>
    <property type="match status" value="1"/>
</dbReference>
<keyword evidence="8 14" id="KW-0547">Nucleotide-binding</keyword>
<keyword evidence="12 14" id="KW-0902">Two-component regulatory system</keyword>
<protein>
    <recommendedName>
        <fullName evidence="14">Sensor protein</fullName>
        <ecNumber evidence="14">2.7.13.3</ecNumber>
    </recommendedName>
</protein>
<dbReference type="Gene3D" id="6.10.340.10">
    <property type="match status" value="1"/>
</dbReference>
<keyword evidence="5" id="KW-0597">Phosphoprotein</keyword>
<evidence type="ECO:0000256" key="10">
    <source>
        <dbReference type="ARBA" id="ARBA00022840"/>
    </source>
</evidence>
<dbReference type="SMART" id="SM00387">
    <property type="entry name" value="HATPase_c"/>
    <property type="match status" value="1"/>
</dbReference>